<dbReference type="OrthoDB" id="5556563at2759"/>
<evidence type="ECO:0000313" key="4">
    <source>
        <dbReference type="Proteomes" id="UP001150907"/>
    </source>
</evidence>
<dbReference type="Proteomes" id="UP001150907">
    <property type="component" value="Unassembled WGS sequence"/>
</dbReference>
<sequence length="395" mass="42726">MFLPYVLPLLLCPPLLLASAFDVNLMWDVPDDAKDITQASAHIQLNSTSSPIGTEWIGVGWDTGAISLQKLSNDQLVVLMQVRAPNNTSTVRAGRVTEYASAHYIDREDRTAKQGMYLQSKVDKDDAANQSITLKVIAHYNMIANNTIYQGLWSDGEVWTYMGSLVLQHPKTGSIKEEVARALEDAARIDDSGVSNGGGAARTRDTSRALAVAGGGNEASAAVRAPEAESTVPAGKDPLSGTKPPETLATCDITRDSEGRIRPVCKFIRQLPMIASFAHPFSAIRRTSDGNARFERAGIFKDLSLKGRLANVYDISAGRCVSHNRGKSDIASCQRDPNTPEFYIAIDGLSPAEAKERAEIIDNGSAVSLDIDTDVLQEKSFMHHESAKQPEANLA</sequence>
<feature type="signal peptide" evidence="2">
    <location>
        <begin position="1"/>
        <end position="18"/>
    </location>
</feature>
<dbReference type="AlphaFoldDB" id="A0A9W8BJR1"/>
<dbReference type="EMBL" id="JANBQF010000101">
    <property type="protein sequence ID" value="KAJ2005442.1"/>
    <property type="molecule type" value="Genomic_DNA"/>
</dbReference>
<name>A0A9W8BJR1_9FUNG</name>
<evidence type="ECO:0000313" key="3">
    <source>
        <dbReference type="EMBL" id="KAJ2005442.1"/>
    </source>
</evidence>
<gene>
    <name evidence="3" type="ORF">H4R26_001955</name>
</gene>
<feature type="region of interest" description="Disordered" evidence="1">
    <location>
        <begin position="216"/>
        <end position="249"/>
    </location>
</feature>
<evidence type="ECO:0000256" key="2">
    <source>
        <dbReference type="SAM" id="SignalP"/>
    </source>
</evidence>
<proteinExistence type="predicted"/>
<keyword evidence="2" id="KW-0732">Signal</keyword>
<comment type="caution">
    <text evidence="3">The sequence shown here is derived from an EMBL/GenBank/DDBJ whole genome shotgun (WGS) entry which is preliminary data.</text>
</comment>
<accession>A0A9W8BJR1</accession>
<evidence type="ECO:0000256" key="1">
    <source>
        <dbReference type="SAM" id="MobiDB-lite"/>
    </source>
</evidence>
<reference evidence="3" key="1">
    <citation type="submission" date="2022-07" db="EMBL/GenBank/DDBJ databases">
        <title>Phylogenomic reconstructions and comparative analyses of Kickxellomycotina fungi.</title>
        <authorList>
            <person name="Reynolds N.K."/>
            <person name="Stajich J.E."/>
            <person name="Barry K."/>
            <person name="Grigoriev I.V."/>
            <person name="Crous P."/>
            <person name="Smith M.E."/>
        </authorList>
    </citation>
    <scope>NUCLEOTIDE SEQUENCE</scope>
    <source>
        <strain evidence="3">IMI 214461</strain>
    </source>
</reference>
<keyword evidence="4" id="KW-1185">Reference proteome</keyword>
<organism evidence="3 4">
    <name type="scientific">Coemansia thaxteri</name>
    <dbReference type="NCBI Taxonomy" id="2663907"/>
    <lineage>
        <taxon>Eukaryota</taxon>
        <taxon>Fungi</taxon>
        <taxon>Fungi incertae sedis</taxon>
        <taxon>Zoopagomycota</taxon>
        <taxon>Kickxellomycotina</taxon>
        <taxon>Kickxellomycetes</taxon>
        <taxon>Kickxellales</taxon>
        <taxon>Kickxellaceae</taxon>
        <taxon>Coemansia</taxon>
    </lineage>
</organism>
<protein>
    <submittedName>
        <fullName evidence="3">Uncharacterized protein</fullName>
    </submittedName>
</protein>
<feature type="chain" id="PRO_5040775552" evidence="2">
    <location>
        <begin position="19"/>
        <end position="395"/>
    </location>
</feature>